<dbReference type="PROSITE" id="PS00671">
    <property type="entry name" value="D_2_HYDROXYACID_DH_3"/>
    <property type="match status" value="1"/>
</dbReference>
<dbReference type="GO" id="GO:0051287">
    <property type="term" value="F:NAD binding"/>
    <property type="evidence" value="ECO:0007669"/>
    <property type="project" value="InterPro"/>
</dbReference>
<dbReference type="GO" id="GO:0005829">
    <property type="term" value="C:cytosol"/>
    <property type="evidence" value="ECO:0007669"/>
    <property type="project" value="TreeGrafter"/>
</dbReference>
<dbReference type="Gene3D" id="3.40.50.720">
    <property type="entry name" value="NAD(P)-binding Rossmann-like Domain"/>
    <property type="match status" value="2"/>
</dbReference>
<feature type="domain" description="D-isomer specific 2-hydroxyacid dehydrogenase NAD-binding" evidence="4">
    <location>
        <begin position="130"/>
        <end position="312"/>
    </location>
</feature>
<protein>
    <submittedName>
        <fullName evidence="5">D-isomer specific 2-hydroxyacid dehydrogenase</fullName>
    </submittedName>
</protein>
<keyword evidence="6" id="KW-1185">Reference proteome</keyword>
<dbReference type="AlphaFoldDB" id="A0AAI8YUQ2"/>
<dbReference type="Proteomes" id="UP001296104">
    <property type="component" value="Unassembled WGS sequence"/>
</dbReference>
<accession>A0AAI8YUQ2</accession>
<evidence type="ECO:0000313" key="6">
    <source>
        <dbReference type="Proteomes" id="UP001296104"/>
    </source>
</evidence>
<dbReference type="InterPro" id="IPR036291">
    <property type="entry name" value="NAD(P)-bd_dom_sf"/>
</dbReference>
<dbReference type="EMBL" id="CAVMBE010000010">
    <property type="protein sequence ID" value="CAK3893259.1"/>
    <property type="molecule type" value="Genomic_DNA"/>
</dbReference>
<keyword evidence="1 2" id="KW-0560">Oxidoreductase</keyword>
<proteinExistence type="inferred from homology"/>
<evidence type="ECO:0000313" key="5">
    <source>
        <dbReference type="EMBL" id="CAK3893259.1"/>
    </source>
</evidence>
<evidence type="ECO:0000256" key="1">
    <source>
        <dbReference type="ARBA" id="ARBA00023002"/>
    </source>
</evidence>
<dbReference type="CDD" id="cd12168">
    <property type="entry name" value="Mand_dh_like"/>
    <property type="match status" value="1"/>
</dbReference>
<feature type="domain" description="D-isomer specific 2-hydroxyacid dehydrogenase catalytic" evidence="3">
    <location>
        <begin position="75"/>
        <end position="333"/>
    </location>
</feature>
<dbReference type="PANTHER" id="PTHR10996">
    <property type="entry name" value="2-HYDROXYACID DEHYDROGENASE-RELATED"/>
    <property type="match status" value="1"/>
</dbReference>
<organism evidence="5 6">
    <name type="scientific">Lecanosticta acicola</name>
    <dbReference type="NCBI Taxonomy" id="111012"/>
    <lineage>
        <taxon>Eukaryota</taxon>
        <taxon>Fungi</taxon>
        <taxon>Dikarya</taxon>
        <taxon>Ascomycota</taxon>
        <taxon>Pezizomycotina</taxon>
        <taxon>Dothideomycetes</taxon>
        <taxon>Dothideomycetidae</taxon>
        <taxon>Mycosphaerellales</taxon>
        <taxon>Mycosphaerellaceae</taxon>
        <taxon>Lecanosticta</taxon>
    </lineage>
</organism>
<dbReference type="InterPro" id="IPR029753">
    <property type="entry name" value="D-isomer_DH_CS"/>
</dbReference>
<sequence length="356" mass="38815">MNHPESKKPTVLHLGEEIKYNHAFYQNDFLPRFDVVRSEAPDRASFIRDLQSGKYGDFSAIFRPHFQSGGEMGQWDDELIALLPASVRIFASAGAGYNWADVDALGKRGIYYANGAGASDEAVADTALYMILSVFRNFTRSQLAARTCDGAVFQATHRLIATISANPKAHVLGLVGFGRIAQRVACKAKRALDMSIHYFDVVRASEEEERRVQATYHSSVESLLGVADCVSLHTPLNEHTRDLINASTLSQMRRGSRLINTARGQVVNEEALIAALETGHISAAALDVHYHEPHVSPRLAKMENVTLTTHIGGGALETRVNFELLAMKNILAAVGPNGEFGGRPLTAVNLATFDAA</sequence>
<evidence type="ECO:0000256" key="2">
    <source>
        <dbReference type="RuleBase" id="RU003719"/>
    </source>
</evidence>
<dbReference type="PANTHER" id="PTHR10996:SF281">
    <property type="entry name" value="D-ISOMER SPECIFIC 2-HYDROXYACID DEHYDROGENASE NAD-BINDING DOMAIN-CONTAINING PROTEIN-RELATED"/>
    <property type="match status" value="1"/>
</dbReference>
<gene>
    <name evidence="5" type="ORF">LECACI_7A002341</name>
</gene>
<dbReference type="InterPro" id="IPR006140">
    <property type="entry name" value="D-isomer_DH_NAD-bd"/>
</dbReference>
<dbReference type="InterPro" id="IPR006139">
    <property type="entry name" value="D-isomer_2_OHA_DH_cat_dom"/>
</dbReference>
<dbReference type="SUPFAM" id="SSF52283">
    <property type="entry name" value="Formate/glycerate dehydrogenase catalytic domain-like"/>
    <property type="match status" value="1"/>
</dbReference>
<evidence type="ECO:0000259" key="4">
    <source>
        <dbReference type="Pfam" id="PF02826"/>
    </source>
</evidence>
<dbReference type="SUPFAM" id="SSF51735">
    <property type="entry name" value="NAD(P)-binding Rossmann-fold domains"/>
    <property type="match status" value="1"/>
</dbReference>
<dbReference type="GO" id="GO:0016618">
    <property type="term" value="F:hydroxypyruvate reductase [NAD(P)H] activity"/>
    <property type="evidence" value="ECO:0007669"/>
    <property type="project" value="TreeGrafter"/>
</dbReference>
<comment type="similarity">
    <text evidence="2">Belongs to the D-isomer specific 2-hydroxyacid dehydrogenase family.</text>
</comment>
<dbReference type="GO" id="GO:0030267">
    <property type="term" value="F:glyoxylate reductase (NADPH) activity"/>
    <property type="evidence" value="ECO:0007669"/>
    <property type="project" value="TreeGrafter"/>
</dbReference>
<dbReference type="Pfam" id="PF00389">
    <property type="entry name" value="2-Hacid_dh"/>
    <property type="match status" value="1"/>
</dbReference>
<reference evidence="5" key="1">
    <citation type="submission" date="2023-11" db="EMBL/GenBank/DDBJ databases">
        <authorList>
            <person name="Alioto T."/>
            <person name="Alioto T."/>
            <person name="Gomez Garrido J."/>
        </authorList>
    </citation>
    <scope>NUCLEOTIDE SEQUENCE</scope>
</reference>
<dbReference type="Pfam" id="PF02826">
    <property type="entry name" value="2-Hacid_dh_C"/>
    <property type="match status" value="1"/>
</dbReference>
<comment type="caution">
    <text evidence="5">The sequence shown here is derived from an EMBL/GenBank/DDBJ whole genome shotgun (WGS) entry which is preliminary data.</text>
</comment>
<evidence type="ECO:0000259" key="3">
    <source>
        <dbReference type="Pfam" id="PF00389"/>
    </source>
</evidence>
<name>A0AAI8YUQ2_9PEZI</name>
<dbReference type="InterPro" id="IPR050223">
    <property type="entry name" value="D-isomer_2-hydroxyacid_DH"/>
</dbReference>